<dbReference type="SUPFAM" id="SSF53335">
    <property type="entry name" value="S-adenosyl-L-methionine-dependent methyltransferases"/>
    <property type="match status" value="1"/>
</dbReference>
<dbReference type="HOGENOM" id="CLU_021860_0_0_1"/>
<dbReference type="PROSITE" id="PS00092">
    <property type="entry name" value="N6_MTASE"/>
    <property type="match status" value="1"/>
</dbReference>
<evidence type="ECO:0000256" key="1">
    <source>
        <dbReference type="SAM" id="MobiDB-lite"/>
    </source>
</evidence>
<dbReference type="Gene3D" id="3.40.50.150">
    <property type="entry name" value="Vaccinia Virus protein VP39"/>
    <property type="match status" value="1"/>
</dbReference>
<keyword evidence="4" id="KW-1185">Reference proteome</keyword>
<dbReference type="PANTHER" id="PTHR18895">
    <property type="entry name" value="HEMK METHYLTRANSFERASE"/>
    <property type="match status" value="1"/>
</dbReference>
<evidence type="ECO:0000313" key="3">
    <source>
        <dbReference type="EMBL" id="EST07048.1"/>
    </source>
</evidence>
<dbReference type="Gene3D" id="3.40.50.1470">
    <property type="entry name" value="Peptidyl-tRNA hydrolase"/>
    <property type="match status" value="1"/>
</dbReference>
<protein>
    <recommendedName>
        <fullName evidence="2">Methyltransferase domain-containing protein</fullName>
    </recommendedName>
</protein>
<dbReference type="Pfam" id="PF13847">
    <property type="entry name" value="Methyltransf_31"/>
    <property type="match status" value="1"/>
</dbReference>
<evidence type="ECO:0000313" key="4">
    <source>
        <dbReference type="Proteomes" id="UP000019377"/>
    </source>
</evidence>
<dbReference type="EMBL" id="KI545865">
    <property type="protein sequence ID" value="EST07048.1"/>
    <property type="molecule type" value="Genomic_DNA"/>
</dbReference>
<dbReference type="Pfam" id="PF01195">
    <property type="entry name" value="Pept_tRNA_hydro"/>
    <property type="match status" value="1"/>
</dbReference>
<dbReference type="GO" id="GO:0005739">
    <property type="term" value="C:mitochondrion"/>
    <property type="evidence" value="ECO:0007669"/>
    <property type="project" value="TreeGrafter"/>
</dbReference>
<proteinExistence type="predicted"/>
<dbReference type="SUPFAM" id="SSF53178">
    <property type="entry name" value="Peptidyl-tRNA hydrolase-like"/>
    <property type="match status" value="1"/>
</dbReference>
<dbReference type="STRING" id="1365824.V5EV34"/>
<dbReference type="AlphaFoldDB" id="V5EV34"/>
<dbReference type="GO" id="GO:0004045">
    <property type="term" value="F:peptidyl-tRNA hydrolase activity"/>
    <property type="evidence" value="ECO:0007669"/>
    <property type="project" value="InterPro"/>
</dbReference>
<organism evidence="3 4">
    <name type="scientific">Kalmanozyma brasiliensis (strain GHG001)</name>
    <name type="common">Yeast</name>
    <name type="synonym">Pseudozyma brasiliensis</name>
    <dbReference type="NCBI Taxonomy" id="1365824"/>
    <lineage>
        <taxon>Eukaryota</taxon>
        <taxon>Fungi</taxon>
        <taxon>Dikarya</taxon>
        <taxon>Basidiomycota</taxon>
        <taxon>Ustilaginomycotina</taxon>
        <taxon>Ustilaginomycetes</taxon>
        <taxon>Ustilaginales</taxon>
        <taxon>Ustilaginaceae</taxon>
        <taxon>Kalmanozyma</taxon>
    </lineage>
</organism>
<dbReference type="eggNOG" id="KOG2904">
    <property type="taxonomic scope" value="Eukaryota"/>
</dbReference>
<feature type="domain" description="Methyltransferase" evidence="2">
    <location>
        <begin position="8"/>
        <end position="102"/>
    </location>
</feature>
<dbReference type="GO" id="GO:0032259">
    <property type="term" value="P:methylation"/>
    <property type="evidence" value="ECO:0007669"/>
    <property type="project" value="InterPro"/>
</dbReference>
<dbReference type="InterPro" id="IPR050320">
    <property type="entry name" value="N5-glutamine_MTase"/>
</dbReference>
<dbReference type="InterPro" id="IPR029063">
    <property type="entry name" value="SAM-dependent_MTases_sf"/>
</dbReference>
<name>V5EV34_KALBG</name>
<dbReference type="Proteomes" id="UP000019377">
    <property type="component" value="Unassembled WGS sequence"/>
</dbReference>
<sequence length="517" mass="56750">MDPSQLEHVRVVDLCTGSGCIALLVADALRTRLGTGGSWRVVACDQSPQAVELAQENAVKLSFTINEPDSNLHIVQADIFDDAAMDQLASLAGGPFDLILSNPPYIPRREWLSLPAEVKQHEDPAALIGERDATSPPDPSSNGRQDHLDRMGLTFHERLAHLLYRSSFSTSTPGLPRLVAEYGKAQHANVERLHIHLTPPKDRLPKIIKVSGQLVVIGVGNATTHPNTRHSIGQIVLDPLLTSLVEQDRSVRSRLREVRDVLEQGRLVHADRAGWDVPVPSHLPNLDLDAPPPPLPSSLLKVTGPSGGWTATLPLLIPSSPRFFSSRNPEDSTVYQVNVLLFKPAHAMNRSGVALKAFLASHGAEYSSDRPPSDDVLVLQDELDLPFGEAKRREGGSARGHNGVRDIIARLAIPVEPTKKGQEGPKLSRVRIGIGRPTGKGTRVDRWVLSPLTEEEMHSCKTEAEGTVLSQVQRHTLEWVRERCTTLTREMGADVEKHDRVSSRKDQFGVLRTVWVS</sequence>
<accession>V5EV34</accession>
<dbReference type="GO" id="GO:0008168">
    <property type="term" value="F:methyltransferase activity"/>
    <property type="evidence" value="ECO:0007669"/>
    <property type="project" value="InterPro"/>
</dbReference>
<evidence type="ECO:0000259" key="2">
    <source>
        <dbReference type="Pfam" id="PF13847"/>
    </source>
</evidence>
<dbReference type="PROSITE" id="PS01196">
    <property type="entry name" value="PEPT_TRNA_HYDROL_2"/>
    <property type="match status" value="1"/>
</dbReference>
<dbReference type="InterPro" id="IPR025714">
    <property type="entry name" value="Methyltranfer_dom"/>
</dbReference>
<dbReference type="InterPro" id="IPR036416">
    <property type="entry name" value="Pept_tRNA_hydro_sf"/>
</dbReference>
<dbReference type="GO" id="GO:0003676">
    <property type="term" value="F:nucleic acid binding"/>
    <property type="evidence" value="ECO:0007669"/>
    <property type="project" value="InterPro"/>
</dbReference>
<dbReference type="CDD" id="cd02440">
    <property type="entry name" value="AdoMet_MTases"/>
    <property type="match status" value="1"/>
</dbReference>
<dbReference type="PANTHER" id="PTHR18895:SF74">
    <property type="entry name" value="MTRF1L RELEASE FACTOR GLUTAMINE METHYLTRANSFERASE"/>
    <property type="match status" value="1"/>
</dbReference>
<dbReference type="OMA" id="EIRWAVQ"/>
<dbReference type="OrthoDB" id="269872at2759"/>
<dbReference type="GeneID" id="27419273"/>
<dbReference type="InterPro" id="IPR002052">
    <property type="entry name" value="DNA_methylase_N6_adenine_CS"/>
</dbReference>
<reference evidence="4" key="1">
    <citation type="journal article" date="2013" name="Genome Announc.">
        <title>Draft genome sequence of Pseudozyma brasiliensis sp. nov. strain GHG001, a high producer of endo-1,4-xylanase isolated from an insect pest of sugarcane.</title>
        <authorList>
            <person name="Oliveira J.V.D.C."/>
            <person name="dos Santos R.A.C."/>
            <person name="Borges T.A."/>
            <person name="Riano-Pachon D.M."/>
            <person name="Goldman G.H."/>
        </authorList>
    </citation>
    <scope>NUCLEOTIDE SEQUENCE [LARGE SCALE GENOMIC DNA]</scope>
    <source>
        <strain evidence="4">GHG001</strain>
    </source>
</reference>
<dbReference type="InterPro" id="IPR018171">
    <property type="entry name" value="Pept_tRNA_hydro_CS"/>
</dbReference>
<gene>
    <name evidence="3" type="ORF">PSEUBRA_SCAF22g00064</name>
</gene>
<feature type="region of interest" description="Disordered" evidence="1">
    <location>
        <begin position="127"/>
        <end position="146"/>
    </location>
</feature>
<dbReference type="InterPro" id="IPR001328">
    <property type="entry name" value="Pept_tRNA_hydro"/>
</dbReference>